<protein>
    <submittedName>
        <fullName evidence="7">Glucosylceramidase</fullName>
    </submittedName>
</protein>
<evidence type="ECO:0000256" key="1">
    <source>
        <dbReference type="ARBA" id="ARBA00005382"/>
    </source>
</evidence>
<evidence type="ECO:0000259" key="5">
    <source>
        <dbReference type="Pfam" id="PF02055"/>
    </source>
</evidence>
<evidence type="ECO:0000256" key="3">
    <source>
        <dbReference type="ARBA" id="ARBA00022801"/>
    </source>
</evidence>
<evidence type="ECO:0000256" key="4">
    <source>
        <dbReference type="RuleBase" id="RU361188"/>
    </source>
</evidence>
<sequence length="445" mass="51419">MKIRTVITDYHKKLFLQESEEFIASKVGSNQVVTIYPELTDQTIRGFGGAFTEASGYNFSKLSKEKKAIVLNAYFGKNGIHYTLGRTHINSCDFSLFNYAYLEKDEDINQKFNRDRDREYIVPMIKAAIELSKDTITFLASPWSPPAFMKTNHDMNHGGELKEEYKKDWAKYIATYVKDCKKDGITISMLTVQNEPEATQVWDSCRYSAAQEMEFVRDYLGPVLEEEGLSDVKIYVWDHNKELLYERAKEILSDSRAREYISGMAFHWYTGDHFEALDLVREQFPEQELLFTEGCVEYGRFFDSSEIWKAEMYAHDILGNLNHGMHGYMDWNLLLDEKGGPNHVGNFCQAPIMCNVEEDSIQFNLSYYYIGHFSKFIMPGAKRIAYTKYTDLVEVAAFINPNKERVVVLLNKSEKEVIVVLRENGIGQEIKVNAHSIVTVICREN</sequence>
<evidence type="ECO:0000313" key="7">
    <source>
        <dbReference type="EMBL" id="HCL02461.1"/>
    </source>
</evidence>
<accession>A0A3D2X5P7</accession>
<feature type="domain" description="Glycosyl hydrolase family 30 beta sandwich" evidence="6">
    <location>
        <begin position="380"/>
        <end position="440"/>
    </location>
</feature>
<proteinExistence type="inferred from homology"/>
<keyword evidence="3 4" id="KW-0378">Hydrolase</keyword>
<dbReference type="GO" id="GO:0016020">
    <property type="term" value="C:membrane"/>
    <property type="evidence" value="ECO:0007669"/>
    <property type="project" value="GOC"/>
</dbReference>
<name>A0A3D2X5P7_9FIRM</name>
<dbReference type="GO" id="GO:0006680">
    <property type="term" value="P:glucosylceramide catabolic process"/>
    <property type="evidence" value="ECO:0007669"/>
    <property type="project" value="TreeGrafter"/>
</dbReference>
<keyword evidence="4" id="KW-0326">Glycosidase</keyword>
<dbReference type="PANTHER" id="PTHR11069">
    <property type="entry name" value="GLUCOSYLCERAMIDASE"/>
    <property type="match status" value="1"/>
</dbReference>
<dbReference type="InterPro" id="IPR033453">
    <property type="entry name" value="Glyco_hydro_30_TIM-barrel"/>
</dbReference>
<comment type="similarity">
    <text evidence="1 4">Belongs to the glycosyl hydrolase 30 family.</text>
</comment>
<dbReference type="InterPro" id="IPR033452">
    <property type="entry name" value="GH30_C"/>
</dbReference>
<feature type="domain" description="Glycosyl hydrolase family 30 TIM-barrel" evidence="5">
    <location>
        <begin position="44"/>
        <end position="377"/>
    </location>
</feature>
<dbReference type="InterPro" id="IPR013780">
    <property type="entry name" value="Glyco_hydro_b"/>
</dbReference>
<dbReference type="PRINTS" id="PR00843">
    <property type="entry name" value="GLHYDRLASE30"/>
</dbReference>
<reference evidence="7 8" key="1">
    <citation type="journal article" date="2018" name="Nat. Biotechnol.">
        <title>A standardized bacterial taxonomy based on genome phylogeny substantially revises the tree of life.</title>
        <authorList>
            <person name="Parks D.H."/>
            <person name="Chuvochina M."/>
            <person name="Waite D.W."/>
            <person name="Rinke C."/>
            <person name="Skarshewski A."/>
            <person name="Chaumeil P.A."/>
            <person name="Hugenholtz P."/>
        </authorList>
    </citation>
    <scope>NUCLEOTIDE SEQUENCE [LARGE SCALE GENOMIC DNA]</scope>
    <source>
        <strain evidence="7">UBA11728</strain>
    </source>
</reference>
<organism evidence="7 8">
    <name type="scientific">Lachnoclostridium phytofermentans</name>
    <dbReference type="NCBI Taxonomy" id="66219"/>
    <lineage>
        <taxon>Bacteria</taxon>
        <taxon>Bacillati</taxon>
        <taxon>Bacillota</taxon>
        <taxon>Clostridia</taxon>
        <taxon>Lachnospirales</taxon>
        <taxon>Lachnospiraceae</taxon>
    </lineage>
</organism>
<dbReference type="Gene3D" id="3.20.20.80">
    <property type="entry name" value="Glycosidases"/>
    <property type="match status" value="1"/>
</dbReference>
<dbReference type="InterPro" id="IPR001139">
    <property type="entry name" value="Glyco_hydro_30"/>
</dbReference>
<evidence type="ECO:0000259" key="6">
    <source>
        <dbReference type="Pfam" id="PF17189"/>
    </source>
</evidence>
<dbReference type="GO" id="GO:0004348">
    <property type="term" value="F:glucosylceramidase activity"/>
    <property type="evidence" value="ECO:0007669"/>
    <property type="project" value="InterPro"/>
</dbReference>
<dbReference type="Gene3D" id="2.60.40.1180">
    <property type="entry name" value="Golgi alpha-mannosidase II"/>
    <property type="match status" value="1"/>
</dbReference>
<dbReference type="AlphaFoldDB" id="A0A3D2X5P7"/>
<dbReference type="Pfam" id="PF17189">
    <property type="entry name" value="Glyco_hydro_30C"/>
    <property type="match status" value="1"/>
</dbReference>
<comment type="caution">
    <text evidence="7">The sequence shown here is derived from an EMBL/GenBank/DDBJ whole genome shotgun (WGS) entry which is preliminary data.</text>
</comment>
<keyword evidence="2" id="KW-0732">Signal</keyword>
<dbReference type="PANTHER" id="PTHR11069:SF23">
    <property type="entry name" value="LYSOSOMAL ACID GLUCOSYLCERAMIDASE"/>
    <property type="match status" value="1"/>
</dbReference>
<evidence type="ECO:0000313" key="8">
    <source>
        <dbReference type="Proteomes" id="UP000262969"/>
    </source>
</evidence>
<dbReference type="SUPFAM" id="SSF51445">
    <property type="entry name" value="(Trans)glycosidases"/>
    <property type="match status" value="1"/>
</dbReference>
<gene>
    <name evidence="7" type="ORF">DHW61_08600</name>
</gene>
<dbReference type="Proteomes" id="UP000262969">
    <property type="component" value="Unassembled WGS sequence"/>
</dbReference>
<evidence type="ECO:0000256" key="2">
    <source>
        <dbReference type="ARBA" id="ARBA00022729"/>
    </source>
</evidence>
<dbReference type="Pfam" id="PF02055">
    <property type="entry name" value="Glyco_hydro_30"/>
    <property type="match status" value="1"/>
</dbReference>
<dbReference type="EMBL" id="DPVV01000282">
    <property type="protein sequence ID" value="HCL02461.1"/>
    <property type="molecule type" value="Genomic_DNA"/>
</dbReference>
<dbReference type="InterPro" id="IPR017853">
    <property type="entry name" value="GH"/>
</dbReference>